<protein>
    <submittedName>
        <fullName evidence="5">Ketoacyl-ACP synthase III family protein</fullName>
    </submittedName>
</protein>
<dbReference type="KEGG" id="daur:Daura_28765"/>
<feature type="domain" description="Beta-ketoacyl-[acyl-carrier-protein] synthase III C-terminal" evidence="3">
    <location>
        <begin position="276"/>
        <end position="340"/>
    </location>
</feature>
<evidence type="ECO:0000259" key="4">
    <source>
        <dbReference type="Pfam" id="PF08545"/>
    </source>
</evidence>
<evidence type="ECO:0000256" key="1">
    <source>
        <dbReference type="ARBA" id="ARBA00022679"/>
    </source>
</evidence>
<gene>
    <name evidence="5" type="ORF">Daura_28765</name>
</gene>
<dbReference type="InterPro" id="IPR013751">
    <property type="entry name" value="ACP_syn_III_N"/>
</dbReference>
<proteinExistence type="predicted"/>
<dbReference type="InterPro" id="IPR016039">
    <property type="entry name" value="Thiolase-like"/>
</dbReference>
<accession>A0A9Q9I6Y6</accession>
<organism evidence="5 6">
    <name type="scientific">Dactylosporangium aurantiacum</name>
    <dbReference type="NCBI Taxonomy" id="35754"/>
    <lineage>
        <taxon>Bacteria</taxon>
        <taxon>Bacillati</taxon>
        <taxon>Actinomycetota</taxon>
        <taxon>Actinomycetes</taxon>
        <taxon>Micromonosporales</taxon>
        <taxon>Micromonosporaceae</taxon>
        <taxon>Dactylosporangium</taxon>
    </lineage>
</organism>
<dbReference type="InterPro" id="IPR013747">
    <property type="entry name" value="ACP_syn_III_C"/>
</dbReference>
<dbReference type="GO" id="GO:0004315">
    <property type="term" value="F:3-oxoacyl-[acyl-carrier-protein] synthase activity"/>
    <property type="evidence" value="ECO:0007669"/>
    <property type="project" value="InterPro"/>
</dbReference>
<dbReference type="RefSeq" id="WP_033358183.1">
    <property type="nucleotide sequence ID" value="NZ_CP073767.1"/>
</dbReference>
<dbReference type="PANTHER" id="PTHR34069:SF2">
    <property type="entry name" value="BETA-KETOACYL-[ACYL-CARRIER-PROTEIN] SYNTHASE III"/>
    <property type="match status" value="1"/>
</dbReference>
<dbReference type="EMBL" id="CP073767">
    <property type="protein sequence ID" value="UWZ50804.1"/>
    <property type="molecule type" value="Genomic_DNA"/>
</dbReference>
<name>A0A9Q9I6Y6_9ACTN</name>
<dbReference type="AlphaFoldDB" id="A0A9Q9I6Y6"/>
<dbReference type="Pfam" id="PF08541">
    <property type="entry name" value="ACP_syn_III_C"/>
    <property type="match status" value="1"/>
</dbReference>
<evidence type="ECO:0000256" key="2">
    <source>
        <dbReference type="ARBA" id="ARBA00023315"/>
    </source>
</evidence>
<sequence length="342" mass="36290">MRFSPPPAIAAISAWLPPQRDDAARAVAEGRLDAETAERLGYRHLAVSAEHAAPEMAVLAAGKALAEAGWSGADLGLVVHSWTYHQGHDFWSPPHYVASQVGAHDALAVGVQQMCNGGAAALEVAASRLVADPSLRRCLVTTADRFAEPGFDRWCGDYDTAYGDAGTALVLDREEGPYRLLSIVSDGATRYEAMHRGDDLFSPAAREHADRVDVRGTKRAFMSTGAGPAFEARLRQAVKRVVRTALAEAGLTADDPRVRYLTLPRIGLSGLAESFDEPVAELGLRHTEVLNLGRDTGHLGGGDSLANLADLHAGQRLAPGEVALLLSVGGGFTWSCIAVRAE</sequence>
<evidence type="ECO:0000313" key="5">
    <source>
        <dbReference type="EMBL" id="UWZ50804.1"/>
    </source>
</evidence>
<feature type="domain" description="Beta-ketoacyl-[acyl-carrier-protein] synthase III N-terminal" evidence="4">
    <location>
        <begin position="111"/>
        <end position="182"/>
    </location>
</feature>
<evidence type="ECO:0000259" key="3">
    <source>
        <dbReference type="Pfam" id="PF08541"/>
    </source>
</evidence>
<reference evidence="5" key="1">
    <citation type="submission" date="2021-04" db="EMBL/GenBank/DDBJ databases">
        <title>Dactylosporangium aurantiacum NRRL B-8018 full assembly.</title>
        <authorList>
            <person name="Hartkoorn R.C."/>
            <person name="Beaudoing E."/>
            <person name="Hot D."/>
        </authorList>
    </citation>
    <scope>NUCLEOTIDE SEQUENCE</scope>
    <source>
        <strain evidence="5">NRRL B-8018</strain>
    </source>
</reference>
<dbReference type="GO" id="GO:0006633">
    <property type="term" value="P:fatty acid biosynthetic process"/>
    <property type="evidence" value="ECO:0007669"/>
    <property type="project" value="InterPro"/>
</dbReference>
<keyword evidence="6" id="KW-1185">Reference proteome</keyword>
<dbReference type="Gene3D" id="3.40.47.10">
    <property type="match status" value="2"/>
</dbReference>
<dbReference type="Pfam" id="PF08545">
    <property type="entry name" value="ACP_syn_III"/>
    <property type="match status" value="1"/>
</dbReference>
<dbReference type="OrthoDB" id="2636646at2"/>
<keyword evidence="2" id="KW-0012">Acyltransferase</keyword>
<dbReference type="Proteomes" id="UP001058003">
    <property type="component" value="Chromosome"/>
</dbReference>
<dbReference type="GO" id="GO:0044550">
    <property type="term" value="P:secondary metabolite biosynthetic process"/>
    <property type="evidence" value="ECO:0007669"/>
    <property type="project" value="TreeGrafter"/>
</dbReference>
<dbReference type="CDD" id="cd00827">
    <property type="entry name" value="init_cond_enzymes"/>
    <property type="match status" value="1"/>
</dbReference>
<dbReference type="PANTHER" id="PTHR34069">
    <property type="entry name" value="3-OXOACYL-[ACYL-CARRIER-PROTEIN] SYNTHASE 3"/>
    <property type="match status" value="1"/>
</dbReference>
<dbReference type="SUPFAM" id="SSF53901">
    <property type="entry name" value="Thiolase-like"/>
    <property type="match status" value="1"/>
</dbReference>
<keyword evidence="1" id="KW-0808">Transferase</keyword>
<evidence type="ECO:0000313" key="6">
    <source>
        <dbReference type="Proteomes" id="UP001058003"/>
    </source>
</evidence>